<organism evidence="2 3">
    <name type="scientific">Candidatus Collierbacteria bacterium GW2011_GWA2_44_99</name>
    <dbReference type="NCBI Taxonomy" id="1618380"/>
    <lineage>
        <taxon>Bacteria</taxon>
        <taxon>Candidatus Collieribacteriota</taxon>
    </lineage>
</organism>
<reference evidence="2 3" key="1">
    <citation type="journal article" date="2015" name="Nature">
        <title>rRNA introns, odd ribosomes, and small enigmatic genomes across a large radiation of phyla.</title>
        <authorList>
            <person name="Brown C.T."/>
            <person name="Hug L.A."/>
            <person name="Thomas B.C."/>
            <person name="Sharon I."/>
            <person name="Castelle C.J."/>
            <person name="Singh A."/>
            <person name="Wilkins M.J."/>
            <person name="Williams K.H."/>
            <person name="Banfield J.F."/>
        </authorList>
    </citation>
    <scope>NUCLEOTIDE SEQUENCE [LARGE SCALE GENOMIC DNA]</scope>
</reference>
<feature type="transmembrane region" description="Helical" evidence="1">
    <location>
        <begin position="36"/>
        <end position="56"/>
    </location>
</feature>
<proteinExistence type="predicted"/>
<evidence type="ECO:0000256" key="1">
    <source>
        <dbReference type="SAM" id="Phobius"/>
    </source>
</evidence>
<dbReference type="AlphaFoldDB" id="A0A0G1KS09"/>
<accession>A0A0G1KS09</accession>
<keyword evidence="1" id="KW-1133">Transmembrane helix</keyword>
<dbReference type="EMBL" id="LCJW01000011">
    <property type="protein sequence ID" value="KKT86436.1"/>
    <property type="molecule type" value="Genomic_DNA"/>
</dbReference>
<keyword evidence="1" id="KW-0472">Membrane</keyword>
<comment type="caution">
    <text evidence="2">The sequence shown here is derived from an EMBL/GenBank/DDBJ whole genome shotgun (WGS) entry which is preliminary data.</text>
</comment>
<dbReference type="Proteomes" id="UP000034797">
    <property type="component" value="Unassembled WGS sequence"/>
</dbReference>
<feature type="transmembrane region" description="Helical" evidence="1">
    <location>
        <begin position="76"/>
        <end position="99"/>
    </location>
</feature>
<evidence type="ECO:0000313" key="2">
    <source>
        <dbReference type="EMBL" id="KKT86436.1"/>
    </source>
</evidence>
<name>A0A0G1KS09_9BACT</name>
<gene>
    <name evidence="2" type="ORF">UW84_C0011G0003</name>
</gene>
<protein>
    <submittedName>
        <fullName evidence="2">Uncharacterized protein</fullName>
    </submittedName>
</protein>
<evidence type="ECO:0000313" key="3">
    <source>
        <dbReference type="Proteomes" id="UP000034797"/>
    </source>
</evidence>
<sequence>MNKNPLVNALLAFLYICLLVFVMTWGTKFIPGPDPVVMPVVMLSLFTFSAAVMGYLFCLQPLQLYLDGHKKSAIRLFVQTVGIFGSITLLMLVLLFSGLTS</sequence>
<keyword evidence="1" id="KW-0812">Transmembrane</keyword>